<dbReference type="RefSeq" id="WP_108688922.1">
    <property type="nucleotide sequence ID" value="NZ_QCYK01000003.1"/>
</dbReference>
<dbReference type="SUPFAM" id="SSF53335">
    <property type="entry name" value="S-adenosyl-L-methionine-dependent methyltransferases"/>
    <property type="match status" value="1"/>
</dbReference>
<comment type="caution">
    <text evidence="2">The sequence shown here is derived from an EMBL/GenBank/DDBJ whole genome shotgun (WGS) entry which is preliminary data.</text>
</comment>
<evidence type="ECO:0000313" key="3">
    <source>
        <dbReference type="Proteomes" id="UP000244450"/>
    </source>
</evidence>
<dbReference type="AlphaFoldDB" id="A0A2T7BDK4"/>
<dbReference type="InterPro" id="IPR052514">
    <property type="entry name" value="SAM-dependent_MTase"/>
</dbReference>
<evidence type="ECO:0000259" key="1">
    <source>
        <dbReference type="Pfam" id="PF05050"/>
    </source>
</evidence>
<dbReference type="InterPro" id="IPR006342">
    <property type="entry name" value="FkbM_mtfrase"/>
</dbReference>
<sequence length="265" mass="30709">MKDEAYYPSWKNVSQYKQYLSYFGEYVRYGDWKSLGASLKMVLLNKPSRQEWRAKSAMGHFNIRKGTTDFQFINYAYERLVRDYLKQQLGANKLDTFIDIGACIGEYDIWLASQGVQCIAFEPVNYKAIEENIKLNNVQDKIKLFACGLGSKQEKVNFNIMSTVTGSSYIDRSNAGEGNIPIERFDDLIPQMNISPEKNIIVKLDVEGMETEVLEGARQFITTYPNLRVIFERYEGDNTVNDKLSELANFRFDRIDKYNYLATKQ</sequence>
<dbReference type="NCBIfam" id="TIGR01444">
    <property type="entry name" value="fkbM_fam"/>
    <property type="match status" value="1"/>
</dbReference>
<keyword evidence="3" id="KW-1185">Reference proteome</keyword>
<dbReference type="PANTHER" id="PTHR34203">
    <property type="entry name" value="METHYLTRANSFERASE, FKBM FAMILY PROTEIN"/>
    <property type="match status" value="1"/>
</dbReference>
<organism evidence="2 3">
    <name type="scientific">Chitinophaga parva</name>
    <dbReference type="NCBI Taxonomy" id="2169414"/>
    <lineage>
        <taxon>Bacteria</taxon>
        <taxon>Pseudomonadati</taxon>
        <taxon>Bacteroidota</taxon>
        <taxon>Chitinophagia</taxon>
        <taxon>Chitinophagales</taxon>
        <taxon>Chitinophagaceae</taxon>
        <taxon>Chitinophaga</taxon>
    </lineage>
</organism>
<dbReference type="OrthoDB" id="9812600at2"/>
<proteinExistence type="predicted"/>
<dbReference type="InterPro" id="IPR029063">
    <property type="entry name" value="SAM-dependent_MTases_sf"/>
</dbReference>
<dbReference type="EMBL" id="QCYK01000003">
    <property type="protein sequence ID" value="PUZ23178.1"/>
    <property type="molecule type" value="Genomic_DNA"/>
</dbReference>
<feature type="domain" description="Methyltransferase FkbM" evidence="1">
    <location>
        <begin position="99"/>
        <end position="237"/>
    </location>
</feature>
<dbReference type="Gene3D" id="3.40.50.150">
    <property type="entry name" value="Vaccinia Virus protein VP39"/>
    <property type="match status" value="1"/>
</dbReference>
<reference evidence="2 3" key="1">
    <citation type="submission" date="2018-04" db="EMBL/GenBank/DDBJ databases">
        <title>Chitinophaga fuyangensis sp. nov., isolated from soil in a chemical factory.</title>
        <authorList>
            <person name="Chen K."/>
        </authorList>
    </citation>
    <scope>NUCLEOTIDE SEQUENCE [LARGE SCALE GENOMIC DNA]</scope>
    <source>
        <strain evidence="2 3">LY-1</strain>
    </source>
</reference>
<evidence type="ECO:0000313" key="2">
    <source>
        <dbReference type="EMBL" id="PUZ23178.1"/>
    </source>
</evidence>
<protein>
    <recommendedName>
        <fullName evidence="1">Methyltransferase FkbM domain-containing protein</fullName>
    </recommendedName>
</protein>
<dbReference type="Proteomes" id="UP000244450">
    <property type="component" value="Unassembled WGS sequence"/>
</dbReference>
<accession>A0A2T7BDK4</accession>
<dbReference type="PANTHER" id="PTHR34203:SF15">
    <property type="entry name" value="SLL1173 PROTEIN"/>
    <property type="match status" value="1"/>
</dbReference>
<dbReference type="Pfam" id="PF05050">
    <property type="entry name" value="Methyltransf_21"/>
    <property type="match status" value="1"/>
</dbReference>
<name>A0A2T7BDK4_9BACT</name>
<gene>
    <name evidence="2" type="ORF">DCC81_22535</name>
</gene>